<dbReference type="STRING" id="1121884.SAMN02745131_00679"/>
<feature type="domain" description="DUF4440" evidence="1">
    <location>
        <begin position="167"/>
        <end position="264"/>
    </location>
</feature>
<feature type="domain" description="DUF4440" evidence="1">
    <location>
        <begin position="26"/>
        <end position="130"/>
    </location>
</feature>
<protein>
    <recommendedName>
        <fullName evidence="1">DUF4440 domain-containing protein</fullName>
    </recommendedName>
</protein>
<dbReference type="InterPro" id="IPR027843">
    <property type="entry name" value="DUF4440"/>
</dbReference>
<organism evidence="2 3">
    <name type="scientific">Flavisolibacter ginsengisoli DSM 18119</name>
    <dbReference type="NCBI Taxonomy" id="1121884"/>
    <lineage>
        <taxon>Bacteria</taxon>
        <taxon>Pseudomonadati</taxon>
        <taxon>Bacteroidota</taxon>
        <taxon>Chitinophagia</taxon>
        <taxon>Chitinophagales</taxon>
        <taxon>Chitinophagaceae</taxon>
        <taxon>Flavisolibacter</taxon>
    </lineage>
</organism>
<accession>A0A1M4UJG4</accession>
<dbReference type="InterPro" id="IPR032710">
    <property type="entry name" value="NTF2-like_dom_sf"/>
</dbReference>
<reference evidence="2 3" key="1">
    <citation type="submission" date="2016-11" db="EMBL/GenBank/DDBJ databases">
        <authorList>
            <person name="Jaros S."/>
            <person name="Januszkiewicz K."/>
            <person name="Wedrychowicz H."/>
        </authorList>
    </citation>
    <scope>NUCLEOTIDE SEQUENCE [LARGE SCALE GENOMIC DNA]</scope>
    <source>
        <strain evidence="2 3">DSM 18119</strain>
    </source>
</reference>
<dbReference type="Gene3D" id="3.10.450.50">
    <property type="match status" value="2"/>
</dbReference>
<dbReference type="OrthoDB" id="1119084at2"/>
<dbReference type="EMBL" id="FQUU01000002">
    <property type="protein sequence ID" value="SHE56839.1"/>
    <property type="molecule type" value="Genomic_DNA"/>
</dbReference>
<name>A0A1M4UJG4_9BACT</name>
<evidence type="ECO:0000259" key="1">
    <source>
        <dbReference type="Pfam" id="PF14534"/>
    </source>
</evidence>
<dbReference type="Pfam" id="PF14534">
    <property type="entry name" value="DUF4440"/>
    <property type="match status" value="2"/>
</dbReference>
<sequence>MKRFVLLLFTFSSLRVTSQNNIVSLIQAEKDFAAYSVSHNTKAAFLKYLDSAGVVFENGNPVNGIEAWNKKEVRKGILNWHPQFAEISASGNLGYTTGPWTFQPKTITDSVVARGQYATVWQLDKKGNWKFIVDLGINETPIADIKEVEEINVNLKTYAPIDLSSLLKAEKAFIWQFNNDKIKAYKQYLSKKTVLNRNRHLPATRAEELANSISETPAEIKFQVDHSGISNSGDLGFVYGISLYKDKKENYLRVWRRENHGWKIAMDVVRY</sequence>
<dbReference type="Proteomes" id="UP000184048">
    <property type="component" value="Unassembled WGS sequence"/>
</dbReference>
<gene>
    <name evidence="2" type="ORF">SAMN02745131_00679</name>
</gene>
<dbReference type="SUPFAM" id="SSF54427">
    <property type="entry name" value="NTF2-like"/>
    <property type="match status" value="2"/>
</dbReference>
<dbReference type="RefSeq" id="WP_139256325.1">
    <property type="nucleotide sequence ID" value="NZ_FQUU01000002.1"/>
</dbReference>
<proteinExistence type="predicted"/>
<evidence type="ECO:0000313" key="3">
    <source>
        <dbReference type="Proteomes" id="UP000184048"/>
    </source>
</evidence>
<evidence type="ECO:0000313" key="2">
    <source>
        <dbReference type="EMBL" id="SHE56839.1"/>
    </source>
</evidence>
<keyword evidence="3" id="KW-1185">Reference proteome</keyword>
<dbReference type="AlphaFoldDB" id="A0A1M4UJG4"/>